<dbReference type="InterPro" id="IPR050406">
    <property type="entry name" value="FGGY_Carb_Kinase"/>
</dbReference>
<sequence length="191" mass="20776">NINGVGIANSWVKNLTRGTSYEKMNEQAEKIAVGAEGLKIFPFGNGAERMFQNKTLNAQLCDVQFNVHKDAHVFRAVQEGIAFAFKYGLDIIQENNLDVKVIKAAHANMFLSPLFAKTFVNTLSVPVELYPVDGSVGAALAAGLGIGIFKDEAEALGGTPPIQTIEPEKDNAALLACYQEWKEKLNQFLSS</sequence>
<evidence type="ECO:0000313" key="4">
    <source>
        <dbReference type="EMBL" id="PZP41878.1"/>
    </source>
</evidence>
<comment type="caution">
    <text evidence="4">The sequence shown here is derived from an EMBL/GenBank/DDBJ whole genome shotgun (WGS) entry which is preliminary data.</text>
</comment>
<organism evidence="4 5">
    <name type="scientific">Pseudopedobacter saltans</name>
    <dbReference type="NCBI Taxonomy" id="151895"/>
    <lineage>
        <taxon>Bacteria</taxon>
        <taxon>Pseudomonadati</taxon>
        <taxon>Bacteroidota</taxon>
        <taxon>Sphingobacteriia</taxon>
        <taxon>Sphingobacteriales</taxon>
        <taxon>Sphingobacteriaceae</taxon>
        <taxon>Pseudopedobacter</taxon>
    </lineage>
</organism>
<dbReference type="SUPFAM" id="SSF53067">
    <property type="entry name" value="Actin-like ATPase domain"/>
    <property type="match status" value="1"/>
</dbReference>
<proteinExistence type="inferred from homology"/>
<dbReference type="InterPro" id="IPR043129">
    <property type="entry name" value="ATPase_NBD"/>
</dbReference>
<dbReference type="Gene3D" id="3.30.420.40">
    <property type="match status" value="1"/>
</dbReference>
<evidence type="ECO:0000313" key="5">
    <source>
        <dbReference type="Proteomes" id="UP000249645"/>
    </source>
</evidence>
<evidence type="ECO:0000256" key="1">
    <source>
        <dbReference type="ARBA" id="ARBA00009156"/>
    </source>
</evidence>
<dbReference type="Proteomes" id="UP000249645">
    <property type="component" value="Unassembled WGS sequence"/>
</dbReference>
<dbReference type="EMBL" id="QFOI01000480">
    <property type="protein sequence ID" value="PZP41878.1"/>
    <property type="molecule type" value="Genomic_DNA"/>
</dbReference>
<protein>
    <submittedName>
        <fullName evidence="4">Carbohydrate kinase</fullName>
    </submittedName>
</protein>
<keyword evidence="3 4" id="KW-0418">Kinase</keyword>
<dbReference type="PANTHER" id="PTHR43095:SF5">
    <property type="entry name" value="XYLULOSE KINASE"/>
    <property type="match status" value="1"/>
</dbReference>
<comment type="similarity">
    <text evidence="1">Belongs to the FGGY kinase family.</text>
</comment>
<dbReference type="PANTHER" id="PTHR43095">
    <property type="entry name" value="SUGAR KINASE"/>
    <property type="match status" value="1"/>
</dbReference>
<evidence type="ECO:0000256" key="2">
    <source>
        <dbReference type="ARBA" id="ARBA00022679"/>
    </source>
</evidence>
<name>A0A2W5EFN8_9SPHI</name>
<feature type="non-terminal residue" evidence="4">
    <location>
        <position position="1"/>
    </location>
</feature>
<accession>A0A2W5EFN8</accession>
<evidence type="ECO:0000256" key="3">
    <source>
        <dbReference type="ARBA" id="ARBA00022777"/>
    </source>
</evidence>
<keyword evidence="2" id="KW-0808">Transferase</keyword>
<dbReference type="GO" id="GO:0016301">
    <property type="term" value="F:kinase activity"/>
    <property type="evidence" value="ECO:0007669"/>
    <property type="project" value="UniProtKB-KW"/>
</dbReference>
<reference evidence="4 5" key="1">
    <citation type="submission" date="2017-11" db="EMBL/GenBank/DDBJ databases">
        <title>Infants hospitalized years apart are colonized by the same room-sourced microbial strains.</title>
        <authorList>
            <person name="Brooks B."/>
            <person name="Olm M.R."/>
            <person name="Firek B.A."/>
            <person name="Baker R."/>
            <person name="Thomas B.C."/>
            <person name="Morowitz M.J."/>
            <person name="Banfield J.F."/>
        </authorList>
    </citation>
    <scope>NUCLEOTIDE SEQUENCE [LARGE SCALE GENOMIC DNA]</scope>
    <source>
        <strain evidence="4">S2_009_000_R2_76</strain>
    </source>
</reference>
<gene>
    <name evidence="4" type="ORF">DI598_17750</name>
</gene>
<dbReference type="AlphaFoldDB" id="A0A2W5EFN8"/>